<keyword evidence="1" id="KW-0732">Signal</keyword>
<accession>A0ABV1RPX0</accession>
<proteinExistence type="predicted"/>
<keyword evidence="3" id="KW-1185">Reference proteome</keyword>
<feature type="chain" id="PRO_5047025728" evidence="1">
    <location>
        <begin position="21"/>
        <end position="167"/>
    </location>
</feature>
<name>A0ABV1RPX0_9BACT</name>
<organism evidence="2 3">
    <name type="scientific">Pontibacter populi</name>
    <dbReference type="NCBI Taxonomy" id="890055"/>
    <lineage>
        <taxon>Bacteria</taxon>
        <taxon>Pseudomonadati</taxon>
        <taxon>Bacteroidota</taxon>
        <taxon>Cytophagia</taxon>
        <taxon>Cytophagales</taxon>
        <taxon>Hymenobacteraceae</taxon>
        <taxon>Pontibacter</taxon>
    </lineage>
</organism>
<gene>
    <name evidence="2" type="ORF">ABS362_01565</name>
</gene>
<dbReference type="Proteomes" id="UP001476807">
    <property type="component" value="Unassembled WGS sequence"/>
</dbReference>
<feature type="signal peptide" evidence="1">
    <location>
        <begin position="1"/>
        <end position="20"/>
    </location>
</feature>
<dbReference type="EMBL" id="JBEOKT010000001">
    <property type="protein sequence ID" value="MER2996212.1"/>
    <property type="molecule type" value="Genomic_DNA"/>
</dbReference>
<comment type="caution">
    <text evidence="2">The sequence shown here is derived from an EMBL/GenBank/DDBJ whole genome shotgun (WGS) entry which is preliminary data.</text>
</comment>
<evidence type="ECO:0000256" key="1">
    <source>
        <dbReference type="SAM" id="SignalP"/>
    </source>
</evidence>
<sequence>MKYILLTLFVAFSFIADVKAQSDFAEWNKNYPKVDILKVLNWEQHYADSIDATKGKREYYTRFDKYSFSATYLGEKRTIDSKVMKSMGNVFKLFGGDASQLNSMVENEYLFQVGELTFWAPIQKQLEKPLKKEVKKGATATLYCLFLNEHSSNGLFNTLLISEFNKN</sequence>
<protein>
    <submittedName>
        <fullName evidence="2">Uncharacterized protein</fullName>
    </submittedName>
</protein>
<dbReference type="RefSeq" id="WP_350410381.1">
    <property type="nucleotide sequence ID" value="NZ_JBEOKT010000001.1"/>
</dbReference>
<evidence type="ECO:0000313" key="2">
    <source>
        <dbReference type="EMBL" id="MER2996212.1"/>
    </source>
</evidence>
<reference evidence="2 3" key="1">
    <citation type="submission" date="2024-06" db="EMBL/GenBank/DDBJ databases">
        <title>Pontibacter populi HYL7-15.</title>
        <authorList>
            <person name="Kim M.K."/>
        </authorList>
    </citation>
    <scope>NUCLEOTIDE SEQUENCE [LARGE SCALE GENOMIC DNA]</scope>
    <source>
        <strain evidence="2 3">HYL7-15</strain>
    </source>
</reference>
<evidence type="ECO:0000313" key="3">
    <source>
        <dbReference type="Proteomes" id="UP001476807"/>
    </source>
</evidence>